<keyword evidence="2" id="KW-1185">Reference proteome</keyword>
<proteinExistence type="predicted"/>
<accession>A0ACB6RXQ6</accession>
<organism evidence="1 2">
    <name type="scientific">Macroventuria anomochaeta</name>
    <dbReference type="NCBI Taxonomy" id="301207"/>
    <lineage>
        <taxon>Eukaryota</taxon>
        <taxon>Fungi</taxon>
        <taxon>Dikarya</taxon>
        <taxon>Ascomycota</taxon>
        <taxon>Pezizomycotina</taxon>
        <taxon>Dothideomycetes</taxon>
        <taxon>Pleosporomycetidae</taxon>
        <taxon>Pleosporales</taxon>
        <taxon>Pleosporineae</taxon>
        <taxon>Didymellaceae</taxon>
        <taxon>Macroventuria</taxon>
    </lineage>
</organism>
<protein>
    <submittedName>
        <fullName evidence="1">Uncharacterized protein</fullName>
    </submittedName>
</protein>
<reference evidence="1" key="1">
    <citation type="journal article" date="2020" name="Stud. Mycol.">
        <title>101 Dothideomycetes genomes: a test case for predicting lifestyles and emergence of pathogens.</title>
        <authorList>
            <person name="Haridas S."/>
            <person name="Albert R."/>
            <person name="Binder M."/>
            <person name="Bloem J."/>
            <person name="Labutti K."/>
            <person name="Salamov A."/>
            <person name="Andreopoulos B."/>
            <person name="Baker S."/>
            <person name="Barry K."/>
            <person name="Bills G."/>
            <person name="Bluhm B."/>
            <person name="Cannon C."/>
            <person name="Castanera R."/>
            <person name="Culley D."/>
            <person name="Daum C."/>
            <person name="Ezra D."/>
            <person name="Gonzalez J."/>
            <person name="Henrissat B."/>
            <person name="Kuo A."/>
            <person name="Liang C."/>
            <person name="Lipzen A."/>
            <person name="Lutzoni F."/>
            <person name="Magnuson J."/>
            <person name="Mondo S."/>
            <person name="Nolan M."/>
            <person name="Ohm R."/>
            <person name="Pangilinan J."/>
            <person name="Park H.-J."/>
            <person name="Ramirez L."/>
            <person name="Alfaro M."/>
            <person name="Sun H."/>
            <person name="Tritt A."/>
            <person name="Yoshinaga Y."/>
            <person name="Zwiers L.-H."/>
            <person name="Turgeon B."/>
            <person name="Goodwin S."/>
            <person name="Spatafora J."/>
            <person name="Crous P."/>
            <person name="Grigoriev I."/>
        </authorList>
    </citation>
    <scope>NUCLEOTIDE SEQUENCE</scope>
    <source>
        <strain evidence="1">CBS 525.71</strain>
    </source>
</reference>
<evidence type="ECO:0000313" key="2">
    <source>
        <dbReference type="Proteomes" id="UP000799754"/>
    </source>
</evidence>
<evidence type="ECO:0000313" key="1">
    <source>
        <dbReference type="EMBL" id="KAF2625672.1"/>
    </source>
</evidence>
<name>A0ACB6RXQ6_9PLEO</name>
<dbReference type="Proteomes" id="UP000799754">
    <property type="component" value="Unassembled WGS sequence"/>
</dbReference>
<gene>
    <name evidence="1" type="ORF">BU25DRAFT_412327</name>
</gene>
<dbReference type="EMBL" id="MU006724">
    <property type="protein sequence ID" value="KAF2625672.1"/>
    <property type="molecule type" value="Genomic_DNA"/>
</dbReference>
<comment type="caution">
    <text evidence="1">The sequence shown here is derived from an EMBL/GenBank/DDBJ whole genome shotgun (WGS) entry which is preliminary data.</text>
</comment>
<sequence length="114" mass="12805">MADTSNSMDLKVQIAFRVFVVFSLIVIVANLHPQHSLGAAWFRSICSCFRSSFRPRINDHNDTRIKDILEKDEKNEVGMFRSTSIDVPSSRMSFDDTPLRTISAGTGSIHTLNS</sequence>